<dbReference type="SMART" id="SM00355">
    <property type="entry name" value="ZnF_C2H2"/>
    <property type="match status" value="2"/>
</dbReference>
<keyword evidence="1" id="KW-0862">Zinc</keyword>
<organism evidence="4 5">
    <name type="scientific">Mytilus galloprovincialis</name>
    <name type="common">Mediterranean mussel</name>
    <dbReference type="NCBI Taxonomy" id="29158"/>
    <lineage>
        <taxon>Eukaryota</taxon>
        <taxon>Metazoa</taxon>
        <taxon>Spiralia</taxon>
        <taxon>Lophotrochozoa</taxon>
        <taxon>Mollusca</taxon>
        <taxon>Bivalvia</taxon>
        <taxon>Autobranchia</taxon>
        <taxon>Pteriomorphia</taxon>
        <taxon>Mytilida</taxon>
        <taxon>Mytiloidea</taxon>
        <taxon>Mytilidae</taxon>
        <taxon>Mytilinae</taxon>
        <taxon>Mytilus</taxon>
    </lineage>
</organism>
<sequence length="483" mass="54199">MPNLNQVVQTIMSANGSELNVTGKGEFHIWIDHNVYLAEAVVADLALDGIIGLDFLKKNRCLINLQEEHMVCNNQVIPLNFTGQLGCYRVSVVEDTCIQPGTEALVRGHINEYPSTKNEVGLGIIEPCDKFVAKDSALMARTLVKASETVPLRFMNVSNVVKIIRAGTIVGNISPIQDVISDDKNITDIHKDQNLRIELQKLLSNCSENLSQEQKRGVENLLNEYKDLFAASDRDLEMVKTKVTVRNRQDWRCHFCNTDCKTEGAWDVHTLKCAKEKREKEKFRCTESGCSYASSRKQDLNRHRKRVHGLEKALEESDWESQNPGDLLNIIDTPDDPRTLRKPTKPNPVAAPKRKQELMDMLQKSISPIKIPRVSCTVSTAPASVVSDSSSSESDNSTTFSTVWTATPVVQKSSSIVQSSISPNIVLSTPMSSAPMSLLPLSVDTCTQTERLSRHHRIRRKRHFIDNQGLLVSETEEEEWDDF</sequence>
<dbReference type="InterPro" id="IPR021109">
    <property type="entry name" value="Peptidase_aspartic_dom_sf"/>
</dbReference>
<dbReference type="Gene3D" id="3.30.160.60">
    <property type="entry name" value="Classic Zinc Finger"/>
    <property type="match status" value="1"/>
</dbReference>
<dbReference type="InterPro" id="IPR013087">
    <property type="entry name" value="Znf_C2H2_type"/>
</dbReference>
<gene>
    <name evidence="4" type="ORF">MGAL_10B084942</name>
</gene>
<protein>
    <recommendedName>
        <fullName evidence="3">C2H2-type domain-containing protein</fullName>
    </recommendedName>
</protein>
<evidence type="ECO:0000313" key="5">
    <source>
        <dbReference type="Proteomes" id="UP000596742"/>
    </source>
</evidence>
<evidence type="ECO:0000256" key="2">
    <source>
        <dbReference type="SAM" id="MobiDB-lite"/>
    </source>
</evidence>
<comment type="caution">
    <text evidence="4">The sequence shown here is derived from an EMBL/GenBank/DDBJ whole genome shotgun (WGS) entry which is preliminary data.</text>
</comment>
<keyword evidence="1" id="KW-0863">Zinc-finger</keyword>
<dbReference type="PROSITE" id="PS50157">
    <property type="entry name" value="ZINC_FINGER_C2H2_2"/>
    <property type="match status" value="1"/>
</dbReference>
<proteinExistence type="predicted"/>
<feature type="domain" description="C2H2-type" evidence="3">
    <location>
        <begin position="283"/>
        <end position="313"/>
    </location>
</feature>
<keyword evidence="5" id="KW-1185">Reference proteome</keyword>
<reference evidence="4" key="1">
    <citation type="submission" date="2018-11" db="EMBL/GenBank/DDBJ databases">
        <authorList>
            <person name="Alioto T."/>
            <person name="Alioto T."/>
        </authorList>
    </citation>
    <scope>NUCLEOTIDE SEQUENCE</scope>
</reference>
<evidence type="ECO:0000259" key="3">
    <source>
        <dbReference type="PROSITE" id="PS50157"/>
    </source>
</evidence>
<name>A0A8B6ED49_MYTGA</name>
<accession>A0A8B6ED49</accession>
<dbReference type="Gene3D" id="2.40.70.10">
    <property type="entry name" value="Acid Proteases"/>
    <property type="match status" value="1"/>
</dbReference>
<feature type="region of interest" description="Disordered" evidence="2">
    <location>
        <begin position="313"/>
        <end position="350"/>
    </location>
</feature>
<dbReference type="OrthoDB" id="6156608at2759"/>
<dbReference type="GO" id="GO:0008270">
    <property type="term" value="F:zinc ion binding"/>
    <property type="evidence" value="ECO:0007669"/>
    <property type="project" value="UniProtKB-KW"/>
</dbReference>
<dbReference type="AlphaFoldDB" id="A0A8B6ED49"/>
<dbReference type="EMBL" id="UYJE01004852">
    <property type="protein sequence ID" value="VDI31980.1"/>
    <property type="molecule type" value="Genomic_DNA"/>
</dbReference>
<dbReference type="Proteomes" id="UP000596742">
    <property type="component" value="Unassembled WGS sequence"/>
</dbReference>
<keyword evidence="1" id="KW-0479">Metal-binding</keyword>
<evidence type="ECO:0000256" key="1">
    <source>
        <dbReference type="PROSITE-ProRule" id="PRU00042"/>
    </source>
</evidence>
<evidence type="ECO:0000313" key="4">
    <source>
        <dbReference type="EMBL" id="VDI31980.1"/>
    </source>
</evidence>